<dbReference type="InterPro" id="IPR050109">
    <property type="entry name" value="HTH-type_TetR-like_transc_reg"/>
</dbReference>
<feature type="domain" description="HTH tetR-type" evidence="5">
    <location>
        <begin position="1"/>
        <end position="53"/>
    </location>
</feature>
<dbReference type="InterPro" id="IPR001647">
    <property type="entry name" value="HTH_TetR"/>
</dbReference>
<evidence type="ECO:0000256" key="4">
    <source>
        <dbReference type="PROSITE-ProRule" id="PRU00335"/>
    </source>
</evidence>
<dbReference type="EMBL" id="JBEPBX010000001">
    <property type="protein sequence ID" value="MER6612255.1"/>
    <property type="molecule type" value="Genomic_DNA"/>
</dbReference>
<dbReference type="PRINTS" id="PR00455">
    <property type="entry name" value="HTHTETR"/>
</dbReference>
<keyword evidence="7" id="KW-1185">Reference proteome</keyword>
<accession>A0ABV1UN76</accession>
<evidence type="ECO:0000256" key="3">
    <source>
        <dbReference type="ARBA" id="ARBA00023163"/>
    </source>
</evidence>
<dbReference type="InterPro" id="IPR036271">
    <property type="entry name" value="Tet_transcr_reg_TetR-rel_C_sf"/>
</dbReference>
<dbReference type="PANTHER" id="PTHR30055">
    <property type="entry name" value="HTH-TYPE TRANSCRIPTIONAL REGULATOR RUTR"/>
    <property type="match status" value="1"/>
</dbReference>
<dbReference type="Gene3D" id="1.10.357.10">
    <property type="entry name" value="Tetracycline Repressor, domain 2"/>
    <property type="match status" value="1"/>
</dbReference>
<evidence type="ECO:0000259" key="5">
    <source>
        <dbReference type="PROSITE" id="PS50977"/>
    </source>
</evidence>
<keyword evidence="3" id="KW-0804">Transcription</keyword>
<evidence type="ECO:0000313" key="7">
    <source>
        <dbReference type="Proteomes" id="UP001445472"/>
    </source>
</evidence>
<dbReference type="Pfam" id="PF00440">
    <property type="entry name" value="TetR_N"/>
    <property type="match status" value="1"/>
</dbReference>
<reference evidence="6 7" key="1">
    <citation type="submission" date="2024-06" db="EMBL/GenBank/DDBJ databases">
        <title>The Natural Products Discovery Center: Release of the First 8490 Sequenced Strains for Exploring Actinobacteria Biosynthetic Diversity.</title>
        <authorList>
            <person name="Kalkreuter E."/>
            <person name="Kautsar S.A."/>
            <person name="Yang D."/>
            <person name="Bader C.D."/>
            <person name="Teijaro C.N."/>
            <person name="Fluegel L."/>
            <person name="Davis C.M."/>
            <person name="Simpson J.R."/>
            <person name="Lauterbach L."/>
            <person name="Steele A.D."/>
            <person name="Gui C."/>
            <person name="Meng S."/>
            <person name="Li G."/>
            <person name="Viehrig K."/>
            <person name="Ye F."/>
            <person name="Su P."/>
            <person name="Kiefer A.F."/>
            <person name="Nichols A."/>
            <person name="Cepeda A.J."/>
            <person name="Yan W."/>
            <person name="Fan B."/>
            <person name="Jiang Y."/>
            <person name="Adhikari A."/>
            <person name="Zheng C.-J."/>
            <person name="Schuster L."/>
            <person name="Cowan T.M."/>
            <person name="Smanski M.J."/>
            <person name="Chevrette M.G."/>
            <person name="De Carvalho L.P.S."/>
            <person name="Shen B."/>
        </authorList>
    </citation>
    <scope>NUCLEOTIDE SEQUENCE [LARGE SCALE GENOMIC DNA]</scope>
    <source>
        <strain evidence="6 7">NPDC000837</strain>
    </source>
</reference>
<gene>
    <name evidence="6" type="ORF">ABT276_02395</name>
</gene>
<dbReference type="InterPro" id="IPR009057">
    <property type="entry name" value="Homeodomain-like_sf"/>
</dbReference>
<protein>
    <submittedName>
        <fullName evidence="6">TetR/AcrR family transcriptional regulator</fullName>
    </submittedName>
</protein>
<comment type="caution">
    <text evidence="6">The sequence shown here is derived from an EMBL/GenBank/DDBJ whole genome shotgun (WGS) entry which is preliminary data.</text>
</comment>
<evidence type="ECO:0000256" key="1">
    <source>
        <dbReference type="ARBA" id="ARBA00023015"/>
    </source>
</evidence>
<dbReference type="PROSITE" id="PS50977">
    <property type="entry name" value="HTH_TETR_2"/>
    <property type="match status" value="1"/>
</dbReference>
<dbReference type="PANTHER" id="PTHR30055:SF234">
    <property type="entry name" value="HTH-TYPE TRANSCRIPTIONAL REGULATOR BETI"/>
    <property type="match status" value="1"/>
</dbReference>
<evidence type="ECO:0000313" key="6">
    <source>
        <dbReference type="EMBL" id="MER6612255.1"/>
    </source>
</evidence>
<sequence>MLDAAIALLAERPGAGMQAIATAAGVTRQTVYAHYASRDALLTAVVDRVTQEAVAAMDAAELDECPAAEALLRLQEIGWQLFRRHPVLAQAGALPMSREDDETHHEPVSARLTRLVERGQEAGEFDPAPSAAWLVAAVTALGHAAGREVAADRMPADEAAAALRSATLRVLGASPGNT</sequence>
<evidence type="ECO:0000256" key="2">
    <source>
        <dbReference type="ARBA" id="ARBA00023125"/>
    </source>
</evidence>
<dbReference type="RefSeq" id="WP_351974728.1">
    <property type="nucleotide sequence ID" value="NZ_JBEPBX010000001.1"/>
</dbReference>
<dbReference type="SUPFAM" id="SSF48498">
    <property type="entry name" value="Tetracyclin repressor-like, C-terminal domain"/>
    <property type="match status" value="1"/>
</dbReference>
<organism evidence="6 7">
    <name type="scientific">Streptomyces xantholiticus</name>
    <dbReference type="NCBI Taxonomy" id="68285"/>
    <lineage>
        <taxon>Bacteria</taxon>
        <taxon>Bacillati</taxon>
        <taxon>Actinomycetota</taxon>
        <taxon>Actinomycetes</taxon>
        <taxon>Kitasatosporales</taxon>
        <taxon>Streptomycetaceae</taxon>
        <taxon>Streptomyces</taxon>
    </lineage>
</organism>
<dbReference type="Proteomes" id="UP001445472">
    <property type="component" value="Unassembled WGS sequence"/>
</dbReference>
<keyword evidence="2 4" id="KW-0238">DNA-binding</keyword>
<proteinExistence type="predicted"/>
<keyword evidence="1" id="KW-0805">Transcription regulation</keyword>
<dbReference type="SUPFAM" id="SSF46689">
    <property type="entry name" value="Homeodomain-like"/>
    <property type="match status" value="1"/>
</dbReference>
<feature type="DNA-binding region" description="H-T-H motif" evidence="4">
    <location>
        <begin position="16"/>
        <end position="35"/>
    </location>
</feature>
<name>A0ABV1UN76_9ACTN</name>